<protein>
    <submittedName>
        <fullName evidence="1">Uncharacterized protein</fullName>
    </submittedName>
</protein>
<accession>A0ACB9SFJ5</accession>
<name>A0ACB9SFJ5_9MYRT</name>
<gene>
    <name evidence="1" type="ORF">MLD38_001753</name>
</gene>
<reference evidence="2" key="1">
    <citation type="journal article" date="2023" name="Front. Plant Sci.">
        <title>Chromosomal-level genome assembly of Melastoma candidum provides insights into trichome evolution.</title>
        <authorList>
            <person name="Zhong Y."/>
            <person name="Wu W."/>
            <person name="Sun C."/>
            <person name="Zou P."/>
            <person name="Liu Y."/>
            <person name="Dai S."/>
            <person name="Zhou R."/>
        </authorList>
    </citation>
    <scope>NUCLEOTIDE SEQUENCE [LARGE SCALE GENOMIC DNA]</scope>
</reference>
<organism evidence="1 2">
    <name type="scientific">Melastoma candidum</name>
    <dbReference type="NCBI Taxonomy" id="119954"/>
    <lineage>
        <taxon>Eukaryota</taxon>
        <taxon>Viridiplantae</taxon>
        <taxon>Streptophyta</taxon>
        <taxon>Embryophyta</taxon>
        <taxon>Tracheophyta</taxon>
        <taxon>Spermatophyta</taxon>
        <taxon>Magnoliopsida</taxon>
        <taxon>eudicotyledons</taxon>
        <taxon>Gunneridae</taxon>
        <taxon>Pentapetalae</taxon>
        <taxon>rosids</taxon>
        <taxon>malvids</taxon>
        <taxon>Myrtales</taxon>
        <taxon>Melastomataceae</taxon>
        <taxon>Melastomatoideae</taxon>
        <taxon>Melastomateae</taxon>
        <taxon>Melastoma</taxon>
    </lineage>
</organism>
<keyword evidence="2" id="KW-1185">Reference proteome</keyword>
<evidence type="ECO:0000313" key="1">
    <source>
        <dbReference type="EMBL" id="KAI4389537.1"/>
    </source>
</evidence>
<dbReference type="Proteomes" id="UP001057402">
    <property type="component" value="Chromosome 1"/>
</dbReference>
<proteinExistence type="predicted"/>
<evidence type="ECO:0000313" key="2">
    <source>
        <dbReference type="Proteomes" id="UP001057402"/>
    </source>
</evidence>
<comment type="caution">
    <text evidence="1">The sequence shown here is derived from an EMBL/GenBank/DDBJ whole genome shotgun (WGS) entry which is preliminary data.</text>
</comment>
<dbReference type="EMBL" id="CM042880">
    <property type="protein sequence ID" value="KAI4389537.1"/>
    <property type="molecule type" value="Genomic_DNA"/>
</dbReference>
<sequence>MSSDSYAADLAQSAGMRRFQVRLIMPRAASVVAFGDQESARCSMCSDLVTFIFGGIKFQSPLYRPEASMFFKEGVGRLVSSFNDGCCLIYGPGAQIHEHTNGQQDMEDWSRGRLPSIGNEDEVPVFELQPEAATRSLEHVRFSFSMDRLLTPTLQESSPRTRFDPMLDGYNH</sequence>